<protein>
    <submittedName>
        <fullName evidence="1">Uncharacterized protein</fullName>
    </submittedName>
</protein>
<accession>A0A9W8K725</accession>
<gene>
    <name evidence="1" type="ORF">NLJ89_g2198</name>
</gene>
<dbReference type="EMBL" id="JANKHO010000130">
    <property type="protein sequence ID" value="KAJ3514729.1"/>
    <property type="molecule type" value="Genomic_DNA"/>
</dbReference>
<sequence>MSQTPVPRFPEALPLRNFGEEISCHAEVVFVALAPGKFDNVLTLDDEEPYGYPITEPLSSSSDQGRMKEKGLHLKDHFTTIFPPIYSSIQVYRNGLRNASANTEKKLHGKLLRDA</sequence>
<dbReference type="AlphaFoldDB" id="A0A9W8K725"/>
<proteinExistence type="predicted"/>
<organism evidence="1 2">
    <name type="scientific">Agrocybe chaxingu</name>
    <dbReference type="NCBI Taxonomy" id="84603"/>
    <lineage>
        <taxon>Eukaryota</taxon>
        <taxon>Fungi</taxon>
        <taxon>Dikarya</taxon>
        <taxon>Basidiomycota</taxon>
        <taxon>Agaricomycotina</taxon>
        <taxon>Agaricomycetes</taxon>
        <taxon>Agaricomycetidae</taxon>
        <taxon>Agaricales</taxon>
        <taxon>Agaricineae</taxon>
        <taxon>Strophariaceae</taxon>
        <taxon>Agrocybe</taxon>
    </lineage>
</organism>
<comment type="caution">
    <text evidence="1">The sequence shown here is derived from an EMBL/GenBank/DDBJ whole genome shotgun (WGS) entry which is preliminary data.</text>
</comment>
<dbReference type="Proteomes" id="UP001148786">
    <property type="component" value="Unassembled WGS sequence"/>
</dbReference>
<keyword evidence="2" id="KW-1185">Reference proteome</keyword>
<reference evidence="1" key="1">
    <citation type="submission" date="2022-07" db="EMBL/GenBank/DDBJ databases">
        <title>Genome Sequence of Agrocybe chaxingu.</title>
        <authorList>
            <person name="Buettner E."/>
        </authorList>
    </citation>
    <scope>NUCLEOTIDE SEQUENCE</scope>
    <source>
        <strain evidence="1">MP-N11</strain>
    </source>
</reference>
<name>A0A9W8K725_9AGAR</name>
<evidence type="ECO:0000313" key="2">
    <source>
        <dbReference type="Proteomes" id="UP001148786"/>
    </source>
</evidence>
<evidence type="ECO:0000313" key="1">
    <source>
        <dbReference type="EMBL" id="KAJ3514729.1"/>
    </source>
</evidence>